<dbReference type="Pfam" id="PF09084">
    <property type="entry name" value="NMT1"/>
    <property type="match status" value="1"/>
</dbReference>
<evidence type="ECO:0000313" key="6">
    <source>
        <dbReference type="Proteomes" id="UP000095042"/>
    </source>
</evidence>
<evidence type="ECO:0000313" key="5">
    <source>
        <dbReference type="EMBL" id="ODS03338.1"/>
    </source>
</evidence>
<dbReference type="Proteomes" id="UP000095042">
    <property type="component" value="Unassembled WGS sequence"/>
</dbReference>
<gene>
    <name evidence="5" type="ORF">AUC71_10145</name>
</gene>
<accession>A0A1E3WBZ7</accession>
<dbReference type="PANTHER" id="PTHR30024">
    <property type="entry name" value="ALIPHATIC SULFONATES-BINDING PROTEIN-RELATED"/>
    <property type="match status" value="1"/>
</dbReference>
<keyword evidence="6" id="KW-1185">Reference proteome</keyword>
<evidence type="ECO:0000256" key="3">
    <source>
        <dbReference type="ARBA" id="ARBA00022729"/>
    </source>
</evidence>
<proteinExistence type="inferred from homology"/>
<dbReference type="AlphaFoldDB" id="A0A1E3WBZ7"/>
<keyword evidence="3" id="KW-0732">Signal</keyword>
<dbReference type="GO" id="GO:0042597">
    <property type="term" value="C:periplasmic space"/>
    <property type="evidence" value="ECO:0007669"/>
    <property type="project" value="UniProtKB-SubCell"/>
</dbReference>
<dbReference type="PANTHER" id="PTHR30024:SF47">
    <property type="entry name" value="TAURINE-BINDING PERIPLASMIC PROTEIN"/>
    <property type="match status" value="1"/>
</dbReference>
<name>A0A1E3WBZ7_9HYPH</name>
<reference evidence="5 6" key="1">
    <citation type="journal article" date="2016" name="Environ. Microbiol.">
        <title>New Methyloceanibacter diversity from North Sea sediments includes methanotroph containing solely the soluble methane monooxygenase.</title>
        <authorList>
            <person name="Vekeman B."/>
            <person name="Kerckhof F.M."/>
            <person name="Cremers G."/>
            <person name="de Vos P."/>
            <person name="Vandamme P."/>
            <person name="Boon N."/>
            <person name="Op den Camp H.J."/>
            <person name="Heylen K."/>
        </authorList>
    </citation>
    <scope>NUCLEOTIDE SEQUENCE [LARGE SCALE GENOMIC DNA]</scope>
    <source>
        <strain evidence="5 6">R-67177</strain>
    </source>
</reference>
<protein>
    <recommendedName>
        <fullName evidence="4">SsuA/THI5-like domain-containing protein</fullName>
    </recommendedName>
</protein>
<comment type="similarity">
    <text evidence="2">Belongs to the bacterial solute-binding protein SsuA/TauA family.</text>
</comment>
<evidence type="ECO:0000256" key="1">
    <source>
        <dbReference type="ARBA" id="ARBA00004418"/>
    </source>
</evidence>
<dbReference type="Gene3D" id="3.40.190.10">
    <property type="entry name" value="Periplasmic binding protein-like II"/>
    <property type="match status" value="2"/>
</dbReference>
<organism evidence="5 6">
    <name type="scientific">Methyloceanibacter marginalis</name>
    <dbReference type="NCBI Taxonomy" id="1774971"/>
    <lineage>
        <taxon>Bacteria</taxon>
        <taxon>Pseudomonadati</taxon>
        <taxon>Pseudomonadota</taxon>
        <taxon>Alphaproteobacteria</taxon>
        <taxon>Hyphomicrobiales</taxon>
        <taxon>Hyphomicrobiaceae</taxon>
        <taxon>Methyloceanibacter</taxon>
    </lineage>
</organism>
<comment type="caution">
    <text evidence="5">The sequence shown here is derived from an EMBL/GenBank/DDBJ whole genome shotgun (WGS) entry which is preliminary data.</text>
</comment>
<dbReference type="InterPro" id="IPR015168">
    <property type="entry name" value="SsuA/THI5"/>
</dbReference>
<evidence type="ECO:0000259" key="4">
    <source>
        <dbReference type="Pfam" id="PF09084"/>
    </source>
</evidence>
<dbReference type="EMBL" id="LPWD01000121">
    <property type="protein sequence ID" value="ODS03338.1"/>
    <property type="molecule type" value="Genomic_DNA"/>
</dbReference>
<sequence>MDIVSSTAEFAPIGASQGMPVRMMAYGNLSHGTDKIILRPEIDGPEDLKGKKVAVMVGGLPQIMMGIYLEDNGLPFDSVEYVNVIMDQAAAAMIGGTVAGAELWEPFGEQTLKSVKGSKVVASTADPKWAKSAIIADAHFINADWAEKNRETALKALKAMYDAIAYWKKNPEEANKIIADGMKMSVADVELVIGKDGTGLDGGLYPYTFMQAAQFCGVAPGDPPFGQTNGQMIEYYKLTNSWWVKFGTVDKEYPPEKGIDCSLLKDLYESGYRG</sequence>
<comment type="subcellular location">
    <subcellularLocation>
        <location evidence="1">Periplasm</location>
    </subcellularLocation>
</comment>
<feature type="domain" description="SsuA/THI5-like" evidence="4">
    <location>
        <begin position="15"/>
        <end position="174"/>
    </location>
</feature>
<evidence type="ECO:0000256" key="2">
    <source>
        <dbReference type="ARBA" id="ARBA00010742"/>
    </source>
</evidence>
<dbReference type="SUPFAM" id="SSF53850">
    <property type="entry name" value="Periplasmic binding protein-like II"/>
    <property type="match status" value="1"/>
</dbReference>